<protein>
    <submittedName>
        <fullName evidence="1">Uncharacterized protein</fullName>
    </submittedName>
</protein>
<evidence type="ECO:0000313" key="1">
    <source>
        <dbReference type="EMBL" id="RFM32268.1"/>
    </source>
</evidence>
<accession>A0A3E1NWX5</accession>
<name>A0A3E1NWX5_9BACT</name>
<dbReference type="OrthoDB" id="1072575at2"/>
<comment type="caution">
    <text evidence="1">The sequence shown here is derived from an EMBL/GenBank/DDBJ whole genome shotgun (WGS) entry which is preliminary data.</text>
</comment>
<dbReference type="AlphaFoldDB" id="A0A3E1NWX5"/>
<dbReference type="RefSeq" id="WP_116856354.1">
    <property type="nucleotide sequence ID" value="NZ_QTJV01000010.1"/>
</dbReference>
<reference evidence="1 2" key="1">
    <citation type="submission" date="2018-08" db="EMBL/GenBank/DDBJ databases">
        <title>Chitinophaga sp. K20C18050901, a novel bacterium isolated from forest soil.</title>
        <authorList>
            <person name="Wang C."/>
        </authorList>
    </citation>
    <scope>NUCLEOTIDE SEQUENCE [LARGE SCALE GENOMIC DNA]</scope>
    <source>
        <strain evidence="1 2">K20C18050901</strain>
    </source>
</reference>
<proteinExistence type="predicted"/>
<dbReference type="EMBL" id="QTJV01000010">
    <property type="protein sequence ID" value="RFM32268.1"/>
    <property type="molecule type" value="Genomic_DNA"/>
</dbReference>
<gene>
    <name evidence="1" type="ORF">DXN04_26195</name>
</gene>
<organism evidence="1 2">
    <name type="scientific">Chitinophaga silvisoli</name>
    <dbReference type="NCBI Taxonomy" id="2291814"/>
    <lineage>
        <taxon>Bacteria</taxon>
        <taxon>Pseudomonadati</taxon>
        <taxon>Bacteroidota</taxon>
        <taxon>Chitinophagia</taxon>
        <taxon>Chitinophagales</taxon>
        <taxon>Chitinophagaceae</taxon>
        <taxon>Chitinophaga</taxon>
    </lineage>
</organism>
<evidence type="ECO:0000313" key="2">
    <source>
        <dbReference type="Proteomes" id="UP000261174"/>
    </source>
</evidence>
<dbReference type="Proteomes" id="UP000261174">
    <property type="component" value="Unassembled WGS sequence"/>
</dbReference>
<sequence length="161" mass="18900">MSSIFDINYHKLVRLLMPPRLRKVVHIAWLHALTYPVNMLYQQYRRNRDANLYRLSITPQVVYMEKLLNDRYDRSNRGIRIADAVSNEVTLIYQEEESKPKFLYTESEAQPIYIFTESEIGNEPVDFYVLVPGTVPYNDAEMSALIDTYKLAGIAYKIQKV</sequence>
<keyword evidence="2" id="KW-1185">Reference proteome</keyword>